<keyword evidence="6" id="KW-0677">Repeat</keyword>
<dbReference type="GO" id="GO:0008270">
    <property type="term" value="F:zinc ion binding"/>
    <property type="evidence" value="ECO:0007669"/>
    <property type="project" value="UniProtKB-KW"/>
</dbReference>
<dbReference type="SMART" id="SM00291">
    <property type="entry name" value="ZnF_ZZ"/>
    <property type="match status" value="2"/>
</dbReference>
<reference evidence="15" key="3">
    <citation type="journal article" date="2008" name="Genome Biol.">
        <title>Improved genome assembly and evidence-based global gene model set for the chordate Ciona intestinalis: new insight into intron and operon populations.</title>
        <authorList>
            <person name="Satou Y."/>
            <person name="Mineta K."/>
            <person name="Ogasawara M."/>
            <person name="Sasakura Y."/>
            <person name="Shoguchi E."/>
            <person name="Ueno K."/>
            <person name="Yamada L."/>
            <person name="Matsumoto J."/>
            <person name="Wasserscheid J."/>
            <person name="Dewar K."/>
            <person name="Wiley G.B."/>
            <person name="Macmil S.L."/>
            <person name="Roe B.A."/>
            <person name="Zeller R.W."/>
            <person name="Hastings K.E."/>
            <person name="Lemaire P."/>
            <person name="Lindquist E."/>
            <person name="Endo T."/>
            <person name="Hotta K."/>
            <person name="Inaba K."/>
        </authorList>
    </citation>
    <scope>NUCLEOTIDE SEQUENCE [LARGE SCALE GENOMIC DNA]</scope>
    <source>
        <strain evidence="15">wild type</strain>
    </source>
</reference>
<keyword evidence="5" id="KW-0479">Metal-binding</keyword>
<dbReference type="Pfam" id="PF18346">
    <property type="entry name" value="SH3_15"/>
    <property type="match status" value="2"/>
</dbReference>
<dbReference type="PANTHER" id="PTHR24202">
    <property type="entry name" value="E3 UBIQUITIN-PROTEIN LIGASE MIB2"/>
    <property type="match status" value="1"/>
</dbReference>
<evidence type="ECO:0000256" key="8">
    <source>
        <dbReference type="ARBA" id="ARBA00022786"/>
    </source>
</evidence>
<dbReference type="Pfam" id="PF06701">
    <property type="entry name" value="MIB_HERC2"/>
    <property type="match status" value="2"/>
</dbReference>
<name>Q1RL72_CIOIN</name>
<dbReference type="GO" id="GO:0005737">
    <property type="term" value="C:cytoplasm"/>
    <property type="evidence" value="ECO:0000318"/>
    <property type="project" value="GO_Central"/>
</dbReference>
<keyword evidence="4" id="KW-0808">Transferase</keyword>
<evidence type="ECO:0000256" key="10">
    <source>
        <dbReference type="ARBA" id="ARBA00023054"/>
    </source>
</evidence>
<dbReference type="Gene3D" id="2.30.30.40">
    <property type="entry name" value="SH3 Domains"/>
    <property type="match status" value="2"/>
</dbReference>
<gene>
    <name evidence="14" type="primary">Ci-ZF(ZZ)-2</name>
    <name evidence="15" type="synonym">zf(zz)-2</name>
</gene>
<dbReference type="CTD" id="100169911"/>
<dbReference type="GeneTree" id="ENSGT00940000156781"/>
<protein>
    <submittedName>
        <fullName evidence="14 15">Zinc finger protein</fullName>
    </submittedName>
</protein>
<dbReference type="GO" id="GO:0061630">
    <property type="term" value="F:ubiquitin protein ligase activity"/>
    <property type="evidence" value="ECO:0000318"/>
    <property type="project" value="GO_Central"/>
</dbReference>
<dbReference type="EMBL" id="BR000162">
    <property type="protein sequence ID" value="FAA00193.1"/>
    <property type="molecule type" value="mRNA"/>
</dbReference>
<evidence type="ECO:0000256" key="6">
    <source>
        <dbReference type="ARBA" id="ARBA00022737"/>
    </source>
</evidence>
<evidence type="ECO:0000259" key="12">
    <source>
        <dbReference type="PROSITE" id="PS50135"/>
    </source>
</evidence>
<accession>Q1RL72</accession>
<reference evidence="15" key="4">
    <citation type="submission" date="2025-05" db="UniProtKB">
        <authorList>
            <consortium name="Ensembl"/>
        </authorList>
    </citation>
    <scope>IDENTIFICATION</scope>
</reference>
<dbReference type="Pfam" id="PF00569">
    <property type="entry name" value="ZZ"/>
    <property type="match status" value="2"/>
</dbReference>
<dbReference type="CDD" id="cd02249">
    <property type="entry name" value="ZZ"/>
    <property type="match status" value="1"/>
</dbReference>
<dbReference type="AlphaFoldDB" id="Q1RL72"/>
<organism evidence="14">
    <name type="scientific">Ciona intestinalis</name>
    <name type="common">Transparent sea squirt</name>
    <name type="synonym">Ascidia intestinalis</name>
    <dbReference type="NCBI Taxonomy" id="7719"/>
    <lineage>
        <taxon>Eukaryota</taxon>
        <taxon>Metazoa</taxon>
        <taxon>Chordata</taxon>
        <taxon>Tunicata</taxon>
        <taxon>Ascidiacea</taxon>
        <taxon>Phlebobranchia</taxon>
        <taxon>Cionidae</taxon>
        <taxon>Ciona</taxon>
    </lineage>
</organism>
<dbReference type="InterPro" id="IPR000433">
    <property type="entry name" value="Znf_ZZ"/>
</dbReference>
<dbReference type="STRING" id="7719.ENSCINP00000034853"/>
<dbReference type="KEGG" id="cin:100169911"/>
<dbReference type="GeneID" id="100169911"/>
<evidence type="ECO:0000256" key="9">
    <source>
        <dbReference type="ARBA" id="ARBA00022833"/>
    </source>
</evidence>
<feature type="domain" description="MIB/HERC2" evidence="13">
    <location>
        <begin position="141"/>
        <end position="218"/>
    </location>
</feature>
<dbReference type="RefSeq" id="NP_001122364.1">
    <property type="nucleotide sequence ID" value="NM_001128892.1"/>
</dbReference>
<dbReference type="GO" id="GO:0007219">
    <property type="term" value="P:Notch signaling pathway"/>
    <property type="evidence" value="ECO:0000318"/>
    <property type="project" value="GO_Central"/>
</dbReference>
<keyword evidence="3" id="KW-0963">Cytoplasm</keyword>
<dbReference type="OrthoDB" id="2122982at2759"/>
<feature type="domain" description="ZZ-type" evidence="12">
    <location>
        <begin position="79"/>
        <end position="135"/>
    </location>
</feature>
<dbReference type="PROSITE" id="PS01357">
    <property type="entry name" value="ZF_ZZ_1"/>
    <property type="match status" value="1"/>
</dbReference>
<dbReference type="FunFam" id="2.30.30.40:FF:000078">
    <property type="entry name" value="Putative e3 ubiquitin-protein ligase mib2"/>
    <property type="match status" value="1"/>
</dbReference>
<dbReference type="InterPro" id="IPR040847">
    <property type="entry name" value="SH3_15"/>
</dbReference>
<keyword evidence="10" id="KW-0175">Coiled coil</keyword>
<evidence type="ECO:0000313" key="15">
    <source>
        <dbReference type="Ensembl" id="ENSCINP00000034853.1"/>
    </source>
</evidence>
<evidence type="ECO:0000313" key="14">
    <source>
        <dbReference type="EMBL" id="FAA00193.1"/>
    </source>
</evidence>
<evidence type="ECO:0000259" key="13">
    <source>
        <dbReference type="PROSITE" id="PS51416"/>
    </source>
</evidence>
<reference evidence="16" key="1">
    <citation type="journal article" date="2002" name="Science">
        <title>The draft genome of Ciona intestinalis: insights into chordate and vertebrate origins.</title>
        <authorList>
            <person name="Dehal P."/>
            <person name="Satou Y."/>
            <person name="Campbell R.K."/>
            <person name="Chapman J."/>
            <person name="Degnan B."/>
            <person name="De Tomaso A."/>
            <person name="Davidson B."/>
            <person name="Di Gregorio A."/>
            <person name="Gelpke M."/>
            <person name="Goodstein D.M."/>
            <person name="Harafuji N."/>
            <person name="Hastings K.E."/>
            <person name="Ho I."/>
            <person name="Hotta K."/>
            <person name="Huang W."/>
            <person name="Kawashima T."/>
            <person name="Lemaire P."/>
            <person name="Martinez D."/>
            <person name="Meinertzhagen I.A."/>
            <person name="Necula S."/>
            <person name="Nonaka M."/>
            <person name="Putnam N."/>
            <person name="Rash S."/>
            <person name="Saiga H."/>
            <person name="Satake M."/>
            <person name="Terry A."/>
            <person name="Yamada L."/>
            <person name="Wang H.G."/>
            <person name="Awazu S."/>
            <person name="Azumi K."/>
            <person name="Boore J."/>
            <person name="Branno M."/>
            <person name="Chin-Bow S."/>
            <person name="DeSantis R."/>
            <person name="Doyle S."/>
            <person name="Francino P."/>
            <person name="Keys D.N."/>
            <person name="Haga S."/>
            <person name="Hayashi H."/>
            <person name="Hino K."/>
            <person name="Imai K.S."/>
            <person name="Inaba K."/>
            <person name="Kano S."/>
            <person name="Kobayashi K."/>
            <person name="Kobayashi M."/>
            <person name="Lee B.I."/>
            <person name="Makabe K.W."/>
            <person name="Manohar C."/>
            <person name="Matassi G."/>
            <person name="Medina M."/>
            <person name="Mochizuki Y."/>
            <person name="Mount S."/>
            <person name="Morishita T."/>
            <person name="Miura S."/>
            <person name="Nakayama A."/>
            <person name="Nishizaka S."/>
            <person name="Nomoto H."/>
            <person name="Ohta F."/>
            <person name="Oishi K."/>
            <person name="Rigoutsos I."/>
            <person name="Sano M."/>
            <person name="Sasaki A."/>
            <person name="Sasakura Y."/>
            <person name="Shoguchi E."/>
            <person name="Shin-i T."/>
            <person name="Spagnuolo A."/>
            <person name="Stainier D."/>
            <person name="Suzuki M.M."/>
            <person name="Tassy O."/>
            <person name="Takatori N."/>
            <person name="Tokuoka M."/>
            <person name="Yagi K."/>
            <person name="Yoshizaki F."/>
            <person name="Wada S."/>
            <person name="Zhang C."/>
            <person name="Hyatt P.D."/>
            <person name="Larimer F."/>
            <person name="Detter C."/>
            <person name="Doggett N."/>
            <person name="Glavina T."/>
            <person name="Hawkins T."/>
            <person name="Richardson P."/>
            <person name="Lucas S."/>
            <person name="Kohara Y."/>
            <person name="Levine M."/>
            <person name="Satoh N."/>
            <person name="Rokhsar D.S."/>
        </authorList>
    </citation>
    <scope>NUCLEOTIDE SEQUENCE [LARGE SCALE GENOMIC DNA]</scope>
</reference>
<dbReference type="GO" id="GO:0016567">
    <property type="term" value="P:protein ubiquitination"/>
    <property type="evidence" value="ECO:0000318"/>
    <property type="project" value="GO_Central"/>
</dbReference>
<dbReference type="HOGENOM" id="CLU_404362_0_0_1"/>
<dbReference type="Ensembl" id="ENSCINT00000035350.1">
    <property type="protein sequence ID" value="ENSCINP00000034853.1"/>
    <property type="gene ID" value="ENSCING00000018235.1"/>
</dbReference>
<keyword evidence="7 11" id="KW-0863">Zinc-finger</keyword>
<dbReference type="Gene3D" id="3.30.60.90">
    <property type="match status" value="2"/>
</dbReference>
<dbReference type="InterPro" id="IPR037252">
    <property type="entry name" value="Mib_Herc2_sf"/>
</dbReference>
<dbReference type="EMBL" id="EAAA01000756">
    <property type="status" value="NOT_ANNOTATED_CDS"/>
    <property type="molecule type" value="Genomic_DNA"/>
</dbReference>
<dbReference type="PROSITE" id="PS50135">
    <property type="entry name" value="ZF_ZZ_2"/>
    <property type="match status" value="2"/>
</dbReference>
<evidence type="ECO:0000256" key="3">
    <source>
        <dbReference type="ARBA" id="ARBA00022490"/>
    </source>
</evidence>
<feature type="domain" description="MIB/HERC2" evidence="13">
    <location>
        <begin position="480"/>
        <end position="558"/>
    </location>
</feature>
<dbReference type="InterPro" id="IPR010606">
    <property type="entry name" value="Mib_Herc2"/>
</dbReference>
<evidence type="ECO:0000256" key="1">
    <source>
        <dbReference type="ARBA" id="ARBA00004496"/>
    </source>
</evidence>
<feature type="domain" description="ZZ-type" evidence="12">
    <location>
        <begin position="417"/>
        <end position="469"/>
    </location>
</feature>
<sequence length="680" mass="77080">MPFLYKECVELAQTAVGCRVIKLPTAKRKIHEKQYCGVLKRVDTRYKVTVVWDDGTEETVQLPDQELLIYDTSAAGNRNRGVTCDACKLNDISGPRFKCLVCYDFDLCYKCYHAGKHDKSHRFSRIMYCMGWTELPERSKSSTCVVIGIMAGSKVKQGPDWPSNDDSVGKNETGKVTELIDWKDAFYDSGVKVAWEATTSKYRLGYNGNSDVQLAEEDTTLTLYQEHLLNLSEYFNFCFSMNVDQPLIGDKVIISASPSDLEKFQSEHGGYSKEMEEIGAKVQITTDEENCKRLQRFHGEWNEMMGQVFIYNPTLLEAYEGKESTSDEQDFTEEMNQKNIQHNVSVSETSSFIPMVGCSVVSLSRKIESKYCVLGTISEVHTNKLMVVWSNGIKETVTADSCNTLCLYDSAVAGVTHEDKKCKTCTECPIYGTLWKCYDCMDFYLCSDCYHNNEHSLQHKFWRLAKPGDKKTLVPCRNNSTSNLVSGVLPGATVKRGLNWLWGDEDGGVGSTGKVLELKDWDDESPRSAAKIKWNNDQQKTYRAGFNGELELIVVKPNPRQCYVCHLPNLEVGDQVKTTLAPEVLKSLQKGHGGWNSQMVQYIEEVGTVTQIDNDEDVRVHYMDGRRFYYNPAALTVGDKVSINLEEDVVRVMQEGHGGWNDDMTRVCYLFKLVLIYFFV</sequence>
<keyword evidence="9" id="KW-0862">Zinc</keyword>
<evidence type="ECO:0000256" key="4">
    <source>
        <dbReference type="ARBA" id="ARBA00022679"/>
    </source>
</evidence>
<evidence type="ECO:0000256" key="5">
    <source>
        <dbReference type="ARBA" id="ARBA00022723"/>
    </source>
</evidence>
<keyword evidence="8" id="KW-0833">Ubl conjugation pathway</keyword>
<accession>A0A1W2VPP3</accession>
<dbReference type="PANTHER" id="PTHR24202:SF53">
    <property type="entry name" value="E3 UBIQUITIN-PROTEIN LIGASE MIB1"/>
    <property type="match status" value="1"/>
</dbReference>
<dbReference type="InterPro" id="IPR043145">
    <property type="entry name" value="Znf_ZZ_sf"/>
</dbReference>
<comment type="pathway">
    <text evidence="2">Protein modification; protein ubiquitination.</text>
</comment>
<dbReference type="SUPFAM" id="SSF57850">
    <property type="entry name" value="RING/U-box"/>
    <property type="match status" value="2"/>
</dbReference>
<dbReference type="UniPathway" id="UPA00143"/>
<evidence type="ECO:0000256" key="7">
    <source>
        <dbReference type="ARBA" id="ARBA00022771"/>
    </source>
</evidence>
<comment type="subcellular location">
    <subcellularLocation>
        <location evidence="1">Cytoplasm</location>
    </subcellularLocation>
</comment>
<keyword evidence="16" id="KW-1185">Reference proteome</keyword>
<evidence type="ECO:0000256" key="11">
    <source>
        <dbReference type="PROSITE-ProRule" id="PRU00228"/>
    </source>
</evidence>
<reference evidence="14" key="2">
    <citation type="journal article" date="2006" name="Dev. Biol.">
        <title>Systematic analysis of embryonic expression profiles of zinc finger genes in Ciona intestinalis.</title>
        <authorList>
            <person name="Miwata K."/>
            <person name="Chiba T."/>
            <person name="Horii R."/>
            <person name="Yamada L."/>
            <person name="Kubo A."/>
            <person name="Miyamura D."/>
            <person name="Satoh N."/>
            <person name="Satou Y."/>
        </authorList>
    </citation>
    <scope>NUCLEOTIDE SEQUENCE</scope>
</reference>
<dbReference type="GO" id="GO:0006897">
    <property type="term" value="P:endocytosis"/>
    <property type="evidence" value="ECO:0000318"/>
    <property type="project" value="GO_Central"/>
</dbReference>
<evidence type="ECO:0000256" key="2">
    <source>
        <dbReference type="ARBA" id="ARBA00004906"/>
    </source>
</evidence>
<dbReference type="OMA" id="TELIDWK"/>
<evidence type="ECO:0000313" key="16">
    <source>
        <dbReference type="Proteomes" id="UP000008144"/>
    </source>
</evidence>
<proteinExistence type="evidence at transcript level"/>
<dbReference type="SUPFAM" id="SSF159034">
    <property type="entry name" value="Mib/herc2 domain-like"/>
    <property type="match status" value="2"/>
</dbReference>
<dbReference type="PROSITE" id="PS51416">
    <property type="entry name" value="MIB_HERC2"/>
    <property type="match status" value="2"/>
</dbReference>
<dbReference type="Proteomes" id="UP000008144">
    <property type="component" value="Chromosome 11"/>
</dbReference>